<evidence type="ECO:0000256" key="7">
    <source>
        <dbReference type="SAM" id="MobiDB-lite"/>
    </source>
</evidence>
<evidence type="ECO:0000256" key="5">
    <source>
        <dbReference type="ARBA" id="ARBA00022989"/>
    </source>
</evidence>
<evidence type="ECO:0000313" key="9">
    <source>
        <dbReference type="EMBL" id="KAJ4754350.1"/>
    </source>
</evidence>
<dbReference type="Gene3D" id="1.20.1250.20">
    <property type="entry name" value="MFS general substrate transporter like domains"/>
    <property type="match status" value="1"/>
</dbReference>
<evidence type="ECO:0000313" key="10">
    <source>
        <dbReference type="Proteomes" id="UP001140206"/>
    </source>
</evidence>
<feature type="transmembrane region" description="Helical" evidence="8">
    <location>
        <begin position="307"/>
        <end position="327"/>
    </location>
</feature>
<accession>A0AAV8CHW2</accession>
<dbReference type="Pfam" id="PF03092">
    <property type="entry name" value="BT1"/>
    <property type="match status" value="1"/>
</dbReference>
<feature type="transmembrane region" description="Helical" evidence="8">
    <location>
        <begin position="339"/>
        <end position="361"/>
    </location>
</feature>
<feature type="transmembrane region" description="Helical" evidence="8">
    <location>
        <begin position="149"/>
        <end position="170"/>
    </location>
</feature>
<keyword evidence="6 8" id="KW-0472">Membrane</keyword>
<keyword evidence="4 8" id="KW-0812">Transmembrane</keyword>
<feature type="region of interest" description="Disordered" evidence="7">
    <location>
        <begin position="1"/>
        <end position="29"/>
    </location>
</feature>
<keyword evidence="5 8" id="KW-1133">Transmembrane helix</keyword>
<organism evidence="9 10">
    <name type="scientific">Rhynchospora pubera</name>
    <dbReference type="NCBI Taxonomy" id="906938"/>
    <lineage>
        <taxon>Eukaryota</taxon>
        <taxon>Viridiplantae</taxon>
        <taxon>Streptophyta</taxon>
        <taxon>Embryophyta</taxon>
        <taxon>Tracheophyta</taxon>
        <taxon>Spermatophyta</taxon>
        <taxon>Magnoliopsida</taxon>
        <taxon>Liliopsida</taxon>
        <taxon>Poales</taxon>
        <taxon>Cyperaceae</taxon>
        <taxon>Cyperoideae</taxon>
        <taxon>Rhynchosporeae</taxon>
        <taxon>Rhynchospora</taxon>
    </lineage>
</organism>
<comment type="similarity">
    <text evidence="2">Belongs to the major facilitator superfamily. Folate-biopterin transporter (TC 2.A.71) family.</text>
</comment>
<dbReference type="AlphaFoldDB" id="A0AAV8CHW2"/>
<dbReference type="NCBIfam" id="TIGR00788">
    <property type="entry name" value="fbt"/>
    <property type="match status" value="1"/>
</dbReference>
<gene>
    <name evidence="9" type="ORF">LUZ62_088755</name>
</gene>
<protein>
    <submittedName>
        <fullName evidence="9">Major facilitator superfamily protein</fullName>
    </submittedName>
</protein>
<feature type="transmembrane region" description="Helical" evidence="8">
    <location>
        <begin position="191"/>
        <end position="213"/>
    </location>
</feature>
<proteinExistence type="inferred from homology"/>
<dbReference type="EMBL" id="JAMFTS010000005">
    <property type="protein sequence ID" value="KAJ4754350.1"/>
    <property type="molecule type" value="Genomic_DNA"/>
</dbReference>
<evidence type="ECO:0000256" key="6">
    <source>
        <dbReference type="ARBA" id="ARBA00023136"/>
    </source>
</evidence>
<evidence type="ECO:0000256" key="3">
    <source>
        <dbReference type="ARBA" id="ARBA00022448"/>
    </source>
</evidence>
<dbReference type="GO" id="GO:0016020">
    <property type="term" value="C:membrane"/>
    <property type="evidence" value="ECO:0007669"/>
    <property type="project" value="UniProtKB-SubCell"/>
</dbReference>
<dbReference type="InterPro" id="IPR036259">
    <property type="entry name" value="MFS_trans_sf"/>
</dbReference>
<evidence type="ECO:0000256" key="4">
    <source>
        <dbReference type="ARBA" id="ARBA00022692"/>
    </source>
</evidence>
<comment type="caution">
    <text evidence="9">The sequence shown here is derived from an EMBL/GenBank/DDBJ whole genome shotgun (WGS) entry which is preliminary data.</text>
</comment>
<feature type="transmembrane region" description="Helical" evidence="8">
    <location>
        <begin position="219"/>
        <end position="237"/>
    </location>
</feature>
<name>A0AAV8CHW2_9POAL</name>
<feature type="transmembrane region" description="Helical" evidence="8">
    <location>
        <begin position="126"/>
        <end position="143"/>
    </location>
</feature>
<dbReference type="InterPro" id="IPR004324">
    <property type="entry name" value="FBT"/>
</dbReference>
<evidence type="ECO:0000256" key="8">
    <source>
        <dbReference type="SAM" id="Phobius"/>
    </source>
</evidence>
<evidence type="ECO:0000256" key="1">
    <source>
        <dbReference type="ARBA" id="ARBA00004141"/>
    </source>
</evidence>
<dbReference type="PANTHER" id="PTHR31585">
    <property type="entry name" value="FOLATE-BIOPTERIN TRANSPORTER 1, CHLOROPLASTIC"/>
    <property type="match status" value="1"/>
</dbReference>
<evidence type="ECO:0000256" key="2">
    <source>
        <dbReference type="ARBA" id="ARBA00007015"/>
    </source>
</evidence>
<feature type="region of interest" description="Disordered" evidence="7">
    <location>
        <begin position="508"/>
        <end position="530"/>
    </location>
</feature>
<dbReference type="SUPFAM" id="SSF103473">
    <property type="entry name" value="MFS general substrate transporter"/>
    <property type="match status" value="1"/>
</dbReference>
<feature type="transmembrane region" description="Helical" evidence="8">
    <location>
        <begin position="275"/>
        <end position="295"/>
    </location>
</feature>
<keyword evidence="3" id="KW-0813">Transport</keyword>
<dbReference type="CDD" id="cd17484">
    <property type="entry name" value="MFS_FBT"/>
    <property type="match status" value="1"/>
</dbReference>
<dbReference type="InterPro" id="IPR039309">
    <property type="entry name" value="BT1"/>
</dbReference>
<keyword evidence="10" id="KW-1185">Reference proteome</keyword>
<reference evidence="9" key="1">
    <citation type="submission" date="2022-08" db="EMBL/GenBank/DDBJ databases">
        <authorList>
            <person name="Marques A."/>
        </authorList>
    </citation>
    <scope>NUCLEOTIDE SEQUENCE</scope>
    <source>
        <strain evidence="9">RhyPub2mFocal</strain>
        <tissue evidence="9">Leaves</tissue>
    </source>
</reference>
<comment type="subcellular location">
    <subcellularLocation>
        <location evidence="1">Membrane</location>
        <topology evidence="1">Multi-pass membrane protein</topology>
    </subcellularLocation>
</comment>
<sequence length="530" mass="58302">MGEGNVEETVALADSDSVPVGSEKEQPLNSVHGAPKWSPFDWFRMLAEELHWSFVYGVVAVYGISQGLGGSIWRVGSDYYWKDVQQVQPSAAQFYQGITSIPWMIKPIWGLLTDVVPVAGYRRRPYFILSGILGVISMLTLSLHSKLHVAFALLAMICFMAGAAISDVTIDALGAQNSITHPTLAPDVQSLMGLSSSIGSLIGFSISGLLVHAIGSQGVLGLLSIPAILVLSVGLLLKEDASPSCSVKQVFDNFREATMTMWETLKLPQVWRPCFYMYLSLALSLNIQEGMFYWYTDTSKGLSFSEGSVGLIFAIGSVGSLLGVILYQNILKDYPFRGLLFWSQLLLSLSGMLDLVLVLRLNLKLGMPNYFFAVIDEGVSQLVNRLKWMPILVLSAKLCPPGIEGTFFALVMSIENVGLLTSSWGGGLLLHVLRVTRSEFSNLWAAILIRNLMRLVPLLFLFLVPKSDHNSTILPAEMLEQNNVLEPNMMPLQRDDIEMASLAEERASNLPEEIERNEDDSELVSLVGNT</sequence>
<dbReference type="Proteomes" id="UP001140206">
    <property type="component" value="Chromosome 5"/>
</dbReference>
<dbReference type="PANTHER" id="PTHR31585:SF6">
    <property type="entry name" value="FOLATE-BIOPTERIN TRANSPORTER 2-RELATED"/>
    <property type="match status" value="1"/>
</dbReference>